<dbReference type="PANTHER" id="PTHR30283">
    <property type="entry name" value="PEROXIDE STRESS RESPONSE PROTEIN YAAA"/>
    <property type="match status" value="1"/>
</dbReference>
<dbReference type="Proteomes" id="UP001500755">
    <property type="component" value="Unassembled WGS sequence"/>
</dbReference>
<gene>
    <name evidence="1" type="primary">yaaA</name>
    <name evidence="1" type="ORF">GCM10009755_20100</name>
</gene>
<dbReference type="InterPro" id="IPR005583">
    <property type="entry name" value="YaaA"/>
</dbReference>
<protein>
    <submittedName>
        <fullName evidence="1">Peroxide stress protein YaaA</fullName>
    </submittedName>
</protein>
<keyword evidence="2" id="KW-1185">Reference proteome</keyword>
<name>A0ABP5EYE1_9MICO</name>
<dbReference type="RefSeq" id="WP_344309305.1">
    <property type="nucleotide sequence ID" value="NZ_BAAANO010000018.1"/>
</dbReference>
<evidence type="ECO:0000313" key="1">
    <source>
        <dbReference type="EMBL" id="GAA2009359.1"/>
    </source>
</evidence>
<reference evidence="2" key="1">
    <citation type="journal article" date="2019" name="Int. J. Syst. Evol. Microbiol.">
        <title>The Global Catalogue of Microorganisms (GCM) 10K type strain sequencing project: providing services to taxonomists for standard genome sequencing and annotation.</title>
        <authorList>
            <consortium name="The Broad Institute Genomics Platform"/>
            <consortium name="The Broad Institute Genome Sequencing Center for Infectious Disease"/>
            <person name="Wu L."/>
            <person name="Ma J."/>
        </authorList>
    </citation>
    <scope>NUCLEOTIDE SEQUENCE [LARGE SCALE GENOMIC DNA]</scope>
    <source>
        <strain evidence="2">JCM 14546</strain>
    </source>
</reference>
<dbReference type="Pfam" id="PF03883">
    <property type="entry name" value="H2O2_YaaD"/>
    <property type="match status" value="1"/>
</dbReference>
<dbReference type="EMBL" id="BAAANO010000018">
    <property type="protein sequence ID" value="GAA2009359.1"/>
    <property type="molecule type" value="Genomic_DNA"/>
</dbReference>
<accession>A0ABP5EYE1</accession>
<organism evidence="1 2">
    <name type="scientific">Brevibacterium samyangense</name>
    <dbReference type="NCBI Taxonomy" id="366888"/>
    <lineage>
        <taxon>Bacteria</taxon>
        <taxon>Bacillati</taxon>
        <taxon>Actinomycetota</taxon>
        <taxon>Actinomycetes</taxon>
        <taxon>Micrococcales</taxon>
        <taxon>Brevibacteriaceae</taxon>
        <taxon>Brevibacterium</taxon>
    </lineage>
</organism>
<proteinExistence type="predicted"/>
<dbReference type="PANTHER" id="PTHR30283:SF4">
    <property type="entry name" value="PEROXIDE STRESS RESISTANCE PROTEIN YAAA"/>
    <property type="match status" value="1"/>
</dbReference>
<sequence length="255" mass="27381">MIVLLPPSEGKTPATSGPLLDLADLHFPELAEARRTVLGRLAEVSAGEDALSALGVGASLGADVERNTHLTEIPCAPALETYTGVLYSALDVAGLPDSVETRAKLDSVFVSSALFGIVGAFDPIPAYRLAMKTKLADLGPLATWWRKRLSPVLDSAFDGELLVDCRSADYRRSWPGDPGRTLVVNVFTEKNGKRSVVSHNAKHTRGELVGHLLRDDRALPASFEELLARASERWHTEITRPAGRKPGSLDIVLAG</sequence>
<evidence type="ECO:0000313" key="2">
    <source>
        <dbReference type="Proteomes" id="UP001500755"/>
    </source>
</evidence>
<comment type="caution">
    <text evidence="1">The sequence shown here is derived from an EMBL/GenBank/DDBJ whole genome shotgun (WGS) entry which is preliminary data.</text>
</comment>